<dbReference type="Pfam" id="PF00343">
    <property type="entry name" value="Phosphorylase"/>
    <property type="match status" value="1"/>
</dbReference>
<evidence type="ECO:0000256" key="9">
    <source>
        <dbReference type="RuleBase" id="RU000587"/>
    </source>
</evidence>
<dbReference type="InterPro" id="IPR000811">
    <property type="entry name" value="Glyco_trans_35"/>
</dbReference>
<dbReference type="Gene3D" id="3.40.50.2000">
    <property type="entry name" value="Glycogen Phosphorylase B"/>
    <property type="match status" value="2"/>
</dbReference>
<dbReference type="NCBIfam" id="TIGR02093">
    <property type="entry name" value="P_ylase"/>
    <property type="match status" value="1"/>
</dbReference>
<comment type="caution">
    <text evidence="10">The sequence shown here is derived from an EMBL/GenBank/DDBJ whole genome shotgun (WGS) entry which is preliminary data.</text>
</comment>
<accession>A0ABS7X6H3</accession>
<dbReference type="CDD" id="cd04300">
    <property type="entry name" value="GT35_Glycogen_Phosphorylase"/>
    <property type="match status" value="1"/>
</dbReference>
<dbReference type="PROSITE" id="PS00102">
    <property type="entry name" value="PHOSPHORYLASE"/>
    <property type="match status" value="1"/>
</dbReference>
<dbReference type="PIRSF" id="PIRSF000460">
    <property type="entry name" value="Pprylas_GlgP"/>
    <property type="match status" value="1"/>
</dbReference>
<reference evidence="10 11" key="1">
    <citation type="submission" date="2020-12" db="EMBL/GenBank/DDBJ databases">
        <authorList>
            <person name="Ruan W."/>
            <person name="Khan S.A."/>
            <person name="Jeon C.O."/>
        </authorList>
    </citation>
    <scope>NUCLEOTIDE SEQUENCE [LARGE SCALE GENOMIC DNA]</scope>
    <source>
        <strain evidence="10 11">MA-13</strain>
    </source>
</reference>
<evidence type="ECO:0000256" key="4">
    <source>
        <dbReference type="ARBA" id="ARBA00022676"/>
    </source>
</evidence>
<name>A0ABS7X6H3_9GAMM</name>
<dbReference type="InterPro" id="IPR011833">
    <property type="entry name" value="Glycg_phsphrylas"/>
</dbReference>
<dbReference type="Proteomes" id="UP000663814">
    <property type="component" value="Unassembled WGS sequence"/>
</dbReference>
<comment type="function">
    <text evidence="8">Phosphorylase is an important allosteric enzyme in carbohydrate metabolism. Enzymes from different sources differ in their regulatory mechanisms and in their natural substrates. However, all known phosphorylases share catalytic and structural properties.</text>
</comment>
<evidence type="ECO:0000313" key="11">
    <source>
        <dbReference type="Proteomes" id="UP000663814"/>
    </source>
</evidence>
<evidence type="ECO:0000256" key="2">
    <source>
        <dbReference type="ARBA" id="ARBA00001933"/>
    </source>
</evidence>
<comment type="similarity">
    <text evidence="3 9">Belongs to the glycogen phosphorylase family.</text>
</comment>
<keyword evidence="11" id="KW-1185">Reference proteome</keyword>
<sequence>MKKQTSTAGTDVVQINTEQLKEQIIRHLHSTLGTDVNKASPQAWWRATCAAVNEQVFDGLRNTQRTHYEQNTRALHYFSLEYLMGRLFSNNLHNLGLYKQAKQALSELGMDIADLEDQEEDMALGNGGLGRLAACFIDSLATLNYPAIGYGIRYEHGLFEQSFQDGRQIERPDSWREYGNPWEICRPESVQEISVYGYVETVYDLQGKMKKVWHPGRIIKGIPWDIPVVGYNGSSVNVLRLWESRASDFFNWDVFNSGGYVDASRENIEAETISKVLYPNDETDAGKELRLIQQYFFVSCSLKDIIRRYKRSHGDDWSDFAKQVVIQLNDTHPAVSIPELMRILVDRAEMQWDQAWNLCQQVFAYTNHTLLPEALEKWPVRLFEKVLPRHLEIIYEINRRFLVEQVDVLWPGDNDKKRKLSIIEESHEPMVRMGHLSVVGSFRVNGVAEIHSQLVKSDLFPEMVALWPDKFTNVTNGVTPRRWLKACNPRLSHLLDQQIGSGWPTDLKQLSKFAAFADDSKIQDAFMAIKQQNKADLATVVKKLTHIDIDPHAIFDIQIKRLHEYKRQHLNLLHILALYRRILQEPDYDMVPRVFLFGAKAAPGYKLAKEIIYAINKVAEKINHDKRVKNRLKVVFMPNYRVTLAEKMIPAADVSEQISTAGKEASGTGNMKLALNGAITVGTMDGANIEIAEEVGADNIAIFGLTVDEVKTLDSKGYNSMDYYYANPEIKAILDWLETDYFTPGKPGELSAIKRSLLEGGDPYLVLADFDSYVKAHQKVDGWYRDKALWAKKAILNTASVGKFTSDRSIEDYVSRVWHLKKCGINRN</sequence>
<dbReference type="SUPFAM" id="SSF53756">
    <property type="entry name" value="UDP-Glycosyltransferase/glycogen phosphorylase"/>
    <property type="match status" value="1"/>
</dbReference>
<evidence type="ECO:0000256" key="5">
    <source>
        <dbReference type="ARBA" id="ARBA00022679"/>
    </source>
</evidence>
<evidence type="ECO:0000313" key="10">
    <source>
        <dbReference type="EMBL" id="MBZ9610725.1"/>
    </source>
</evidence>
<keyword evidence="5 9" id="KW-0808">Transferase</keyword>
<organism evidence="10 11">
    <name type="scientific">Rheinheimera maricola</name>
    <dbReference type="NCBI Taxonomy" id="2793282"/>
    <lineage>
        <taxon>Bacteria</taxon>
        <taxon>Pseudomonadati</taxon>
        <taxon>Pseudomonadota</taxon>
        <taxon>Gammaproteobacteria</taxon>
        <taxon>Chromatiales</taxon>
        <taxon>Chromatiaceae</taxon>
        <taxon>Rheinheimera</taxon>
    </lineage>
</organism>
<dbReference type="InterPro" id="IPR035090">
    <property type="entry name" value="Pyridoxal_P_attach_site"/>
</dbReference>
<dbReference type="EMBL" id="JAERPS020000001">
    <property type="protein sequence ID" value="MBZ9610725.1"/>
    <property type="molecule type" value="Genomic_DNA"/>
</dbReference>
<comment type="cofactor">
    <cofactor evidence="2 9">
        <name>pyridoxal 5'-phosphate</name>
        <dbReference type="ChEBI" id="CHEBI:597326"/>
    </cofactor>
</comment>
<evidence type="ECO:0000256" key="1">
    <source>
        <dbReference type="ARBA" id="ARBA00001275"/>
    </source>
</evidence>
<dbReference type="PANTHER" id="PTHR11468:SF25">
    <property type="entry name" value="MALTODEXTRIN PHOSPHORYLASE"/>
    <property type="match status" value="1"/>
</dbReference>
<dbReference type="RefSeq" id="WP_205310689.1">
    <property type="nucleotide sequence ID" value="NZ_JAERPS020000001.1"/>
</dbReference>
<comment type="function">
    <text evidence="9">Allosteric enzyme that catalyzes the rate-limiting step in glycogen catabolism, the phosphorolytic cleavage of glycogen to produce glucose-1-phosphate, and plays a central role in maintaining cellular and organismal glucose homeostasis.</text>
</comment>
<protein>
    <recommendedName>
        <fullName evidence="9">Alpha-1,4 glucan phosphorylase</fullName>
        <ecNumber evidence="9">2.4.1.1</ecNumber>
    </recommendedName>
</protein>
<reference evidence="10 11" key="2">
    <citation type="submission" date="2021-08" db="EMBL/GenBank/DDBJ databases">
        <title>Rheinheimera aquimaris sp. nov., isolated from seawater of the East Sea in Korea.</title>
        <authorList>
            <person name="Kim K.H."/>
            <person name="Wenting R."/>
            <person name="Kim K.R."/>
            <person name="Jeon C.O."/>
        </authorList>
    </citation>
    <scope>NUCLEOTIDE SEQUENCE [LARGE SCALE GENOMIC DNA]</scope>
    <source>
        <strain evidence="10 11">MA-13</strain>
    </source>
</reference>
<keyword evidence="6 9" id="KW-0663">Pyridoxal phosphate</keyword>
<gene>
    <name evidence="10" type="ORF">I4W93_003875</name>
</gene>
<comment type="catalytic activity">
    <reaction evidence="1 9">
        <text>[(1-&gt;4)-alpha-D-glucosyl](n) + phosphate = [(1-&gt;4)-alpha-D-glucosyl](n-1) + alpha-D-glucose 1-phosphate</text>
        <dbReference type="Rhea" id="RHEA:41732"/>
        <dbReference type="Rhea" id="RHEA-COMP:9584"/>
        <dbReference type="Rhea" id="RHEA-COMP:9586"/>
        <dbReference type="ChEBI" id="CHEBI:15444"/>
        <dbReference type="ChEBI" id="CHEBI:43474"/>
        <dbReference type="ChEBI" id="CHEBI:58601"/>
        <dbReference type="EC" id="2.4.1.1"/>
    </reaction>
</comment>
<dbReference type="PANTHER" id="PTHR11468">
    <property type="entry name" value="GLYCOGEN PHOSPHORYLASE"/>
    <property type="match status" value="1"/>
</dbReference>
<keyword evidence="7 9" id="KW-0119">Carbohydrate metabolism</keyword>
<evidence type="ECO:0000256" key="3">
    <source>
        <dbReference type="ARBA" id="ARBA00006047"/>
    </source>
</evidence>
<proteinExistence type="inferred from homology"/>
<evidence type="ECO:0000256" key="6">
    <source>
        <dbReference type="ARBA" id="ARBA00022898"/>
    </source>
</evidence>
<evidence type="ECO:0000256" key="7">
    <source>
        <dbReference type="ARBA" id="ARBA00023277"/>
    </source>
</evidence>
<keyword evidence="4 9" id="KW-0328">Glycosyltransferase</keyword>
<dbReference type="EC" id="2.4.1.1" evidence="9"/>
<evidence type="ECO:0000256" key="8">
    <source>
        <dbReference type="ARBA" id="ARBA00025174"/>
    </source>
</evidence>